<comment type="caution">
    <text evidence="2">The sequence shown here is derived from an EMBL/GenBank/DDBJ whole genome shotgun (WGS) entry which is preliminary data.</text>
</comment>
<proteinExistence type="predicted"/>
<protein>
    <submittedName>
        <fullName evidence="2">Uncharacterized protein</fullName>
    </submittedName>
</protein>
<feature type="compositionally biased region" description="Basic and acidic residues" evidence="1">
    <location>
        <begin position="12"/>
        <end position="23"/>
    </location>
</feature>
<organism evidence="2 3">
    <name type="scientific">Prorocentrum cordatum</name>
    <dbReference type="NCBI Taxonomy" id="2364126"/>
    <lineage>
        <taxon>Eukaryota</taxon>
        <taxon>Sar</taxon>
        <taxon>Alveolata</taxon>
        <taxon>Dinophyceae</taxon>
        <taxon>Prorocentrales</taxon>
        <taxon>Prorocentraceae</taxon>
        <taxon>Prorocentrum</taxon>
    </lineage>
</organism>
<name>A0ABN9R9S4_9DINO</name>
<keyword evidence="3" id="KW-1185">Reference proteome</keyword>
<feature type="non-terminal residue" evidence="2">
    <location>
        <position position="189"/>
    </location>
</feature>
<evidence type="ECO:0000256" key="1">
    <source>
        <dbReference type="SAM" id="MobiDB-lite"/>
    </source>
</evidence>
<dbReference type="Proteomes" id="UP001189429">
    <property type="component" value="Unassembled WGS sequence"/>
</dbReference>
<sequence length="189" mass="20094">MLKQSLEDETANNEKDLANEKSSKAALHTAQTSCMTTAADHDATVAARTEELKVIAEAKDLLSSSTPGAVDQTYSFLQSSGTSALRTRADLAGVEVVTVVKALAKKMHSSALAQLASKINAVIRFGAGAGEDPFVKVKGLIRDMIEKLEAQAGTEATEKAYCDEQMAKTEAKKGELDFDISKLSAKIDK</sequence>
<evidence type="ECO:0000313" key="3">
    <source>
        <dbReference type="Proteomes" id="UP001189429"/>
    </source>
</evidence>
<gene>
    <name evidence="2" type="ORF">PCOR1329_LOCUS18235</name>
</gene>
<reference evidence="2" key="1">
    <citation type="submission" date="2023-10" db="EMBL/GenBank/DDBJ databases">
        <authorList>
            <person name="Chen Y."/>
            <person name="Shah S."/>
            <person name="Dougan E. K."/>
            <person name="Thang M."/>
            <person name="Chan C."/>
        </authorList>
    </citation>
    <scope>NUCLEOTIDE SEQUENCE [LARGE SCALE GENOMIC DNA]</scope>
</reference>
<dbReference type="EMBL" id="CAUYUJ010005714">
    <property type="protein sequence ID" value="CAK0814709.1"/>
    <property type="molecule type" value="Genomic_DNA"/>
</dbReference>
<feature type="region of interest" description="Disordered" evidence="1">
    <location>
        <begin position="1"/>
        <end position="29"/>
    </location>
</feature>
<evidence type="ECO:0000313" key="2">
    <source>
        <dbReference type="EMBL" id="CAK0814709.1"/>
    </source>
</evidence>
<accession>A0ABN9R9S4</accession>